<evidence type="ECO:0000256" key="6">
    <source>
        <dbReference type="ARBA" id="ARBA00023136"/>
    </source>
</evidence>
<keyword evidence="5 10" id="KW-1133">Transmembrane helix</keyword>
<reference evidence="12 13" key="1">
    <citation type="journal article" date="2019" name="Front. Genet.">
        <title>Whole-Genome Sequencing of the Opportunistic Yeast Pathogen Candida inconspicua Uncovers Its Hybrid Origin.</title>
        <authorList>
            <person name="Mixao V."/>
            <person name="Hansen A.P."/>
            <person name="Saus E."/>
            <person name="Boekhout T."/>
            <person name="Lass-Florl C."/>
            <person name="Gabaldon T."/>
        </authorList>
    </citation>
    <scope>NUCLEOTIDE SEQUENCE [LARGE SCALE GENOMIC DNA]</scope>
    <source>
        <strain evidence="12 13">CBS 180</strain>
    </source>
</reference>
<keyword evidence="13" id="KW-1185">Reference proteome</keyword>
<evidence type="ECO:0008006" key="14">
    <source>
        <dbReference type="Google" id="ProtNLM"/>
    </source>
</evidence>
<name>A0A4T0WVC8_9ASCO</name>
<evidence type="ECO:0000256" key="3">
    <source>
        <dbReference type="ARBA" id="ARBA00022729"/>
    </source>
</evidence>
<keyword evidence="6 10" id="KW-0472">Membrane</keyword>
<dbReference type="PANTHER" id="PTHR12924:SF0">
    <property type="entry name" value="TRANSLOCON-ASSOCIATED PROTEIN SUBUNIT ALPHA"/>
    <property type="match status" value="1"/>
</dbReference>
<dbReference type="OrthoDB" id="1926781at2759"/>
<evidence type="ECO:0000256" key="7">
    <source>
        <dbReference type="ARBA" id="ARBA00037565"/>
    </source>
</evidence>
<evidence type="ECO:0000256" key="5">
    <source>
        <dbReference type="ARBA" id="ARBA00022989"/>
    </source>
</evidence>
<dbReference type="InterPro" id="IPR005595">
    <property type="entry name" value="TRAP_alpha"/>
</dbReference>
<evidence type="ECO:0000256" key="11">
    <source>
        <dbReference type="SAM" id="SignalP"/>
    </source>
</evidence>
<comment type="caution">
    <text evidence="12">The sequence shown here is derived from an EMBL/GenBank/DDBJ whole genome shotgun (WGS) entry which is preliminary data.</text>
</comment>
<evidence type="ECO:0000313" key="12">
    <source>
        <dbReference type="EMBL" id="TID14465.1"/>
    </source>
</evidence>
<dbReference type="PANTHER" id="PTHR12924">
    <property type="entry name" value="TRANSLOCON-ASSOCIATED PROTEIN, ALPHA SUBUNIT"/>
    <property type="match status" value="1"/>
</dbReference>
<dbReference type="AlphaFoldDB" id="A0A4T0WVC8"/>
<feature type="signal peptide" evidence="11">
    <location>
        <begin position="1"/>
        <end position="22"/>
    </location>
</feature>
<evidence type="ECO:0000256" key="1">
    <source>
        <dbReference type="ARBA" id="ARBA00004115"/>
    </source>
</evidence>
<evidence type="ECO:0000256" key="10">
    <source>
        <dbReference type="SAM" id="Phobius"/>
    </source>
</evidence>
<evidence type="ECO:0000256" key="8">
    <source>
        <dbReference type="ARBA" id="ARBA00038311"/>
    </source>
</evidence>
<dbReference type="STRING" id="52247.A0A4T0WVC8"/>
<dbReference type="Proteomes" id="UP000307173">
    <property type="component" value="Unassembled WGS sequence"/>
</dbReference>
<protein>
    <recommendedName>
        <fullName evidence="14">Increased recombination centers protein 22</fullName>
    </recommendedName>
</protein>
<accession>A0A4T0WVC8</accession>
<evidence type="ECO:0000256" key="2">
    <source>
        <dbReference type="ARBA" id="ARBA00022692"/>
    </source>
</evidence>
<feature type="chain" id="PRO_5020800845" description="Increased recombination centers protein 22" evidence="11">
    <location>
        <begin position="23"/>
        <end position="265"/>
    </location>
</feature>
<organism evidence="12 13">
    <name type="scientific">Pichia inconspicua</name>
    <dbReference type="NCBI Taxonomy" id="52247"/>
    <lineage>
        <taxon>Eukaryota</taxon>
        <taxon>Fungi</taxon>
        <taxon>Dikarya</taxon>
        <taxon>Ascomycota</taxon>
        <taxon>Saccharomycotina</taxon>
        <taxon>Pichiomycetes</taxon>
        <taxon>Pichiales</taxon>
        <taxon>Pichiaceae</taxon>
        <taxon>Pichia</taxon>
    </lineage>
</organism>
<comment type="similarity">
    <text evidence="8">Belongs to the IRC22 family.</text>
</comment>
<evidence type="ECO:0000256" key="9">
    <source>
        <dbReference type="SAM" id="MobiDB-lite"/>
    </source>
</evidence>
<comment type="subcellular location">
    <subcellularLocation>
        <location evidence="1">Endoplasmic reticulum membrane</location>
        <topology evidence="1">Single-pass type I membrane protein</topology>
    </subcellularLocation>
</comment>
<comment type="function">
    <text evidence="7">Is probably involved in a pathway contributing to genomic integrity.</text>
</comment>
<feature type="transmembrane region" description="Helical" evidence="10">
    <location>
        <begin position="181"/>
        <end position="200"/>
    </location>
</feature>
<evidence type="ECO:0000313" key="13">
    <source>
        <dbReference type="Proteomes" id="UP000307173"/>
    </source>
</evidence>
<keyword evidence="2 10" id="KW-0812">Transmembrane</keyword>
<feature type="region of interest" description="Disordered" evidence="9">
    <location>
        <begin position="223"/>
        <end position="250"/>
    </location>
</feature>
<evidence type="ECO:0000256" key="4">
    <source>
        <dbReference type="ARBA" id="ARBA00022824"/>
    </source>
</evidence>
<keyword evidence="4" id="KW-0256">Endoplasmic reticulum</keyword>
<dbReference type="EMBL" id="SELW01000658">
    <property type="protein sequence ID" value="TID14465.1"/>
    <property type="molecule type" value="Genomic_DNA"/>
</dbReference>
<sequence>MRLPSIAFIAALAFTTTTTTTAADVDVDTTEERVIVTDPDFIPTAEKPFNFKIDYNIAFKEDPITGEISDVYNGETIELQYTFTSLEPEDVSIVGVGGELLDPITGDNLGNVTASQIGPITVTNNQTVNFGQKIGINLDPTKYVLVPAIYIVYQDQFMMLGSKNKLLNVEDPVISFFHPQLLLAELVLASTFAALAYWLYNTYANTYLSNILPQSLLPQEKTKKKLTKPVKSSNKSSSSPSSTAKSADFEAWLPETHKKLSKRTN</sequence>
<dbReference type="GO" id="GO:0005789">
    <property type="term" value="C:endoplasmic reticulum membrane"/>
    <property type="evidence" value="ECO:0007669"/>
    <property type="project" value="UniProtKB-SubCell"/>
</dbReference>
<feature type="compositionally biased region" description="Low complexity" evidence="9">
    <location>
        <begin position="229"/>
        <end position="246"/>
    </location>
</feature>
<proteinExistence type="inferred from homology"/>
<dbReference type="Pfam" id="PF03896">
    <property type="entry name" value="TRAP_alpha"/>
    <property type="match status" value="1"/>
</dbReference>
<gene>
    <name evidence="12" type="ORF">CANINC_004753</name>
</gene>
<keyword evidence="3 11" id="KW-0732">Signal</keyword>